<dbReference type="PANTHER" id="PTHR22775:SF48">
    <property type="entry name" value="SORTING NEXIN-25"/>
    <property type="match status" value="1"/>
</dbReference>
<keyword evidence="3" id="KW-0472">Membrane</keyword>
<comment type="caution">
    <text evidence="7">The sequence shown here is derived from an EMBL/GenBank/DDBJ whole genome shotgun (WGS) entry which is preliminary data.</text>
</comment>
<sequence length="985" mass="115464">MEKWKLVVIKISAACLIAHFFGYLVSTIVFIYYFCYISFKLVLFLCAVIIGLLLSLKSEPYVIETYRQDVEESIVSRTKEKLADYKFIPGKVKNTPLVSRNVDDVIEELISLLLRDYISSWYSPLVKHPSLFCKQLKEPIRQMLFAFRDRCRKMDDVELFTNDFVVIITEHLQHIRCAIINPAEKIQPYKVYKFLSDKESELDHLRYLCEFLLSTVLPPEYLRNKQLRCLLREVFTVLVFYPVIDKLCDPDFINMKLVSYLKQLQLQAEKHRRTYEYAATYEDFIKMIQECNDVEDLQRMRYYIATEIMQSTTMSNLKRLKGIDANKEFVPQKTNKGDLLQARNLNRYLNQLHFARAQCEKRLKAIGGPDYISSSKVASENLNKNIYMPGQKVLSMLVIMQSSFCRRYFSKFLQKDEVHSLLGFWEGVEDMKSSDKEQWHKLGNDIVQMYIHNPSSSVRLNKNTLKGIEEFIMANKGPEAFFQAQEEVYKTLESNYYASFIVSDVYHKMLSDVDKQGIDFMQESPSEPEDLESSIEDIKEPKMPEPSEVSVFDHSSYARSQLKVLTERLSNKKQALDALKNNPKCEKKVVTMLETEIENLIQEQNKLENHIEKTELWIEYLGIWQASIMEAMEKKENDKIVPYFIIRVHLANDAEFIPNRMAGWVVARSLNSFHSLHQKLVPAASWLKKIDLPTKPIFKTFERNYLEKAKHSLQTFLSAVTKDDGLNKSEALYDFLSPSPEYMKHPPCPPKKPWKLNILQFFKNVQNTLVQFDDAEDEELLFLDDIDNKEDRRDSIAEPLYTLIGEIFELKGVFNWLRRSLIMFVQVTYGQTINRQLRETVEWVLSEPMLLFYLQLFRDTMWPSDELAPKAEERTKDQKKTTKIMAKQMFLNNTPELLNNLIGAQNAKKGFSKVFDALQNKNFNKQLLYKLFEAFLYKYAPELKRITSLYSLDRKDTLFLECLICGHSHLMLQQYSAIICTLHLP</sequence>
<gene>
    <name evidence="7" type="primary">SNX25</name>
    <name evidence="7" type="ORF">TNCT_197261</name>
</gene>
<protein>
    <submittedName>
        <fullName evidence="7">Sorting nexin-25</fullName>
    </submittedName>
</protein>
<evidence type="ECO:0000256" key="1">
    <source>
        <dbReference type="ARBA" id="ARBA00010883"/>
    </source>
</evidence>
<dbReference type="InterPro" id="IPR036305">
    <property type="entry name" value="RGS_sf"/>
</dbReference>
<keyword evidence="2" id="KW-0175">Coiled coil</keyword>
<dbReference type="PANTHER" id="PTHR22775">
    <property type="entry name" value="SORTING NEXIN"/>
    <property type="match status" value="1"/>
</dbReference>
<dbReference type="InterPro" id="IPR016137">
    <property type="entry name" value="RGS"/>
</dbReference>
<dbReference type="Gene3D" id="1.10.167.10">
    <property type="entry name" value="Regulator of G-protein Signalling 4, domain 2"/>
    <property type="match status" value="1"/>
</dbReference>
<dbReference type="Pfam" id="PF08628">
    <property type="entry name" value="Nexin_C"/>
    <property type="match status" value="1"/>
</dbReference>
<dbReference type="PROSITE" id="PS50195">
    <property type="entry name" value="PX"/>
    <property type="match status" value="1"/>
</dbReference>
<reference evidence="7" key="1">
    <citation type="submission" date="2020-07" db="EMBL/GenBank/DDBJ databases">
        <title>Multicomponent nature underlies the extraordinary mechanical properties of spider dragline silk.</title>
        <authorList>
            <person name="Kono N."/>
            <person name="Nakamura H."/>
            <person name="Mori M."/>
            <person name="Yoshida Y."/>
            <person name="Ohtoshi R."/>
            <person name="Malay A.D."/>
            <person name="Moran D.A.P."/>
            <person name="Tomita M."/>
            <person name="Numata K."/>
            <person name="Arakawa K."/>
        </authorList>
    </citation>
    <scope>NUCLEOTIDE SEQUENCE</scope>
</reference>
<dbReference type="EMBL" id="BMAO01004180">
    <property type="protein sequence ID" value="GFQ92968.1"/>
    <property type="molecule type" value="Genomic_DNA"/>
</dbReference>
<evidence type="ECO:0000313" key="7">
    <source>
        <dbReference type="EMBL" id="GFQ92968.1"/>
    </source>
</evidence>
<feature type="transmembrane region" description="Helical" evidence="3">
    <location>
        <begin position="7"/>
        <end position="25"/>
    </location>
</feature>
<dbReference type="SMART" id="SM00313">
    <property type="entry name" value="PXA"/>
    <property type="match status" value="1"/>
</dbReference>
<evidence type="ECO:0000259" key="4">
    <source>
        <dbReference type="PROSITE" id="PS50132"/>
    </source>
</evidence>
<keyword evidence="8" id="KW-1185">Reference proteome</keyword>
<evidence type="ECO:0000259" key="6">
    <source>
        <dbReference type="PROSITE" id="PS51207"/>
    </source>
</evidence>
<dbReference type="InterPro" id="IPR003114">
    <property type="entry name" value="Phox_assoc"/>
</dbReference>
<dbReference type="Pfam" id="PF00615">
    <property type="entry name" value="RGS"/>
    <property type="match status" value="1"/>
</dbReference>
<dbReference type="SMART" id="SM00312">
    <property type="entry name" value="PX"/>
    <property type="match status" value="1"/>
</dbReference>
<evidence type="ECO:0000256" key="3">
    <source>
        <dbReference type="SAM" id="Phobius"/>
    </source>
</evidence>
<feature type="domain" description="PXA" evidence="6">
    <location>
        <begin position="99"/>
        <end position="265"/>
    </location>
</feature>
<dbReference type="AlphaFoldDB" id="A0A8X6GZ90"/>
<dbReference type="OrthoDB" id="120967at2759"/>
<accession>A0A8X6GZ90</accession>
<dbReference type="GO" id="GO:0035091">
    <property type="term" value="F:phosphatidylinositol binding"/>
    <property type="evidence" value="ECO:0007669"/>
    <property type="project" value="InterPro"/>
</dbReference>
<dbReference type="PROSITE" id="PS50132">
    <property type="entry name" value="RGS"/>
    <property type="match status" value="1"/>
</dbReference>
<keyword evidence="3" id="KW-1133">Transmembrane helix</keyword>
<dbReference type="InterPro" id="IPR013937">
    <property type="entry name" value="Sorting_nexin_C"/>
</dbReference>
<proteinExistence type="inferred from homology"/>
<feature type="domain" description="RGS" evidence="4">
    <location>
        <begin position="395"/>
        <end position="510"/>
    </location>
</feature>
<dbReference type="Gene3D" id="3.30.1520.10">
    <property type="entry name" value="Phox-like domain"/>
    <property type="match status" value="1"/>
</dbReference>
<dbReference type="PROSITE" id="PS51207">
    <property type="entry name" value="PXA"/>
    <property type="match status" value="1"/>
</dbReference>
<organism evidence="7 8">
    <name type="scientific">Trichonephila clavata</name>
    <name type="common">Joro spider</name>
    <name type="synonym">Nephila clavata</name>
    <dbReference type="NCBI Taxonomy" id="2740835"/>
    <lineage>
        <taxon>Eukaryota</taxon>
        <taxon>Metazoa</taxon>
        <taxon>Ecdysozoa</taxon>
        <taxon>Arthropoda</taxon>
        <taxon>Chelicerata</taxon>
        <taxon>Arachnida</taxon>
        <taxon>Araneae</taxon>
        <taxon>Araneomorphae</taxon>
        <taxon>Entelegynae</taxon>
        <taxon>Araneoidea</taxon>
        <taxon>Nephilidae</taxon>
        <taxon>Trichonephila</taxon>
    </lineage>
</organism>
<feature type="coiled-coil region" evidence="2">
    <location>
        <begin position="562"/>
        <end position="613"/>
    </location>
</feature>
<feature type="domain" description="PX" evidence="5">
    <location>
        <begin position="622"/>
        <end position="743"/>
    </location>
</feature>
<dbReference type="InterPro" id="IPR044926">
    <property type="entry name" value="RGS_subdomain_2"/>
</dbReference>
<keyword evidence="3" id="KW-0812">Transmembrane</keyword>
<comment type="similarity">
    <text evidence="1">Belongs to the sorting nexin family.</text>
</comment>
<dbReference type="SMART" id="SM00315">
    <property type="entry name" value="RGS"/>
    <property type="match status" value="1"/>
</dbReference>
<dbReference type="InterPro" id="IPR001683">
    <property type="entry name" value="PX_dom"/>
</dbReference>
<dbReference type="Pfam" id="PF02194">
    <property type="entry name" value="PXA"/>
    <property type="match status" value="1"/>
</dbReference>
<dbReference type="SUPFAM" id="SSF48097">
    <property type="entry name" value="Regulator of G-protein signaling, RGS"/>
    <property type="match status" value="1"/>
</dbReference>
<evidence type="ECO:0000313" key="8">
    <source>
        <dbReference type="Proteomes" id="UP000887116"/>
    </source>
</evidence>
<dbReference type="SUPFAM" id="SSF64268">
    <property type="entry name" value="PX domain"/>
    <property type="match status" value="1"/>
</dbReference>
<dbReference type="Proteomes" id="UP000887116">
    <property type="component" value="Unassembled WGS sequence"/>
</dbReference>
<evidence type="ECO:0000259" key="5">
    <source>
        <dbReference type="PROSITE" id="PS50195"/>
    </source>
</evidence>
<dbReference type="InterPro" id="IPR036871">
    <property type="entry name" value="PX_dom_sf"/>
</dbReference>
<evidence type="ECO:0000256" key="2">
    <source>
        <dbReference type="SAM" id="Coils"/>
    </source>
</evidence>
<dbReference type="Pfam" id="PF00787">
    <property type="entry name" value="PX"/>
    <property type="match status" value="1"/>
</dbReference>
<name>A0A8X6GZ90_TRICU</name>